<reference evidence="1 2" key="1">
    <citation type="submission" date="2018-10" db="EMBL/GenBank/DDBJ databases">
        <title>Isolation of pseudouridimycin from Streptomyces albus DSM 40763.</title>
        <authorList>
            <person name="Rosenqvist P."/>
            <person name="Metsae-Ketelae M."/>
            <person name="Virta P."/>
        </authorList>
    </citation>
    <scope>NUCLEOTIDE SEQUENCE [LARGE SCALE GENOMIC DNA]</scope>
    <source>
        <strain evidence="1 2">DSM 40763</strain>
    </source>
</reference>
<dbReference type="AlphaFoldDB" id="A0A8H1LEP9"/>
<name>A0A8H1LEP9_9ACTN</name>
<evidence type="ECO:0000313" key="1">
    <source>
        <dbReference type="EMBL" id="TGG83484.1"/>
    </source>
</evidence>
<protein>
    <submittedName>
        <fullName evidence="1">Uncharacterized protein</fullName>
    </submittedName>
</protein>
<comment type="caution">
    <text evidence="1">The sequence shown here is derived from an EMBL/GenBank/DDBJ whole genome shotgun (WGS) entry which is preliminary data.</text>
</comment>
<organism evidence="1 2">
    <name type="scientific">Streptomyces albus</name>
    <dbReference type="NCBI Taxonomy" id="1888"/>
    <lineage>
        <taxon>Bacteria</taxon>
        <taxon>Bacillati</taxon>
        <taxon>Actinomycetota</taxon>
        <taxon>Actinomycetes</taxon>
        <taxon>Kitasatosporales</taxon>
        <taxon>Streptomycetaceae</taxon>
        <taxon>Streptomyces</taxon>
    </lineage>
</organism>
<proteinExistence type="predicted"/>
<dbReference type="EMBL" id="RCIY01000055">
    <property type="protein sequence ID" value="TGG83484.1"/>
    <property type="molecule type" value="Genomic_DNA"/>
</dbReference>
<dbReference type="GeneID" id="75183615"/>
<dbReference type="RefSeq" id="WP_135567105.1">
    <property type="nucleotide sequence ID" value="NZ_CP103060.1"/>
</dbReference>
<sequence length="123" mass="13507">MAERTTRSLTLVRHVRWKLHIVGHHDAAQSSFLTSNWRASSAQDRADALACLARDAQNRVLPRAASGPAFTLATRLRRAARNHDDAAGPFTVEPDETTDPVVQMRAAVLLAHAALRSDCWANT</sequence>
<evidence type="ECO:0000313" key="2">
    <source>
        <dbReference type="Proteomes" id="UP000298111"/>
    </source>
</evidence>
<accession>A0A8H1LEP9</accession>
<gene>
    <name evidence="1" type="ORF">D8771_15860</name>
</gene>
<dbReference type="Proteomes" id="UP000298111">
    <property type="component" value="Unassembled WGS sequence"/>
</dbReference>